<comment type="caution">
    <text evidence="2">The sequence shown here is derived from an EMBL/GenBank/DDBJ whole genome shotgun (WGS) entry which is preliminary data.</text>
</comment>
<evidence type="ECO:0000259" key="1">
    <source>
        <dbReference type="Pfam" id="PF01261"/>
    </source>
</evidence>
<protein>
    <submittedName>
        <fullName evidence="2">Sugar phosphate isomerase</fullName>
    </submittedName>
</protein>
<evidence type="ECO:0000313" key="2">
    <source>
        <dbReference type="EMBL" id="KTS67668.1"/>
    </source>
</evidence>
<dbReference type="InterPro" id="IPR036237">
    <property type="entry name" value="Xyl_isomerase-like_sf"/>
</dbReference>
<feature type="domain" description="Xylose isomerase-like TIM barrel" evidence="1">
    <location>
        <begin position="31"/>
        <end position="254"/>
    </location>
</feature>
<dbReference type="SUPFAM" id="SSF51658">
    <property type="entry name" value="Xylose isomerase-like"/>
    <property type="match status" value="1"/>
</dbReference>
<accession>A0A8E1RZK0</accession>
<dbReference type="EMBL" id="LDSE01000020">
    <property type="protein sequence ID" value="KTS67668.1"/>
    <property type="molecule type" value="Genomic_DNA"/>
</dbReference>
<dbReference type="PANTHER" id="PTHR12110">
    <property type="entry name" value="HYDROXYPYRUVATE ISOMERASE"/>
    <property type="match status" value="1"/>
</dbReference>
<dbReference type="Pfam" id="PF01261">
    <property type="entry name" value="AP_endonuc_2"/>
    <property type="match status" value="1"/>
</dbReference>
<sequence length="272" mass="30562">MSRIGLSTYAFFWRMSPQVPQPLTLAQMLQHTADLDVSVFQICDYPAIEQWSDEQLLALRQQADALGITLELGTRGLGSAHLRRYLHIAAILDARVVRSMFNTADHRPSLDEAANLIAAVLPDFARQQVRLCLETYEQVSSAAMMSVINRFLSPWLCVCLDPANCVAGLELQEQVIANTAARVGNLHIKDFAFTRRAGWVGFTLAGCPMGEGKLDYDRLIASVRPVDRDINQIIEHWLPWQDDAAQTCAREAEWTCRAVEFLRSKQDQESLT</sequence>
<name>A0A8E1RZK0_9GAMM</name>
<dbReference type="InterPro" id="IPR013022">
    <property type="entry name" value="Xyl_isomerase-like_TIM-brl"/>
</dbReference>
<organism evidence="2 3">
    <name type="scientific">Pantoea dispersa</name>
    <dbReference type="NCBI Taxonomy" id="59814"/>
    <lineage>
        <taxon>Bacteria</taxon>
        <taxon>Pseudomonadati</taxon>
        <taxon>Pseudomonadota</taxon>
        <taxon>Gammaproteobacteria</taxon>
        <taxon>Enterobacterales</taxon>
        <taxon>Erwiniaceae</taxon>
        <taxon>Pantoea</taxon>
    </lineage>
</organism>
<dbReference type="PANTHER" id="PTHR12110:SF52">
    <property type="entry name" value="XYLOSE ISOMERASE"/>
    <property type="match status" value="1"/>
</dbReference>
<proteinExistence type="predicted"/>
<dbReference type="InterPro" id="IPR050312">
    <property type="entry name" value="IolE/XylAMocC-like"/>
</dbReference>
<dbReference type="RefSeq" id="WP_058774658.1">
    <property type="nucleotide sequence ID" value="NZ_JAERJK010000001.1"/>
</dbReference>
<dbReference type="AlphaFoldDB" id="A0A8E1RZK0"/>
<reference evidence="2 3" key="1">
    <citation type="journal article" date="2016" name="Front. Microbiol.">
        <title>Genomic Resource of Rice Seed Associated Bacteria.</title>
        <authorList>
            <person name="Midha S."/>
            <person name="Bansal K."/>
            <person name="Sharma S."/>
            <person name="Kumar N."/>
            <person name="Patil P.P."/>
            <person name="Chaudhry V."/>
            <person name="Patil P.B."/>
        </authorList>
    </citation>
    <scope>NUCLEOTIDE SEQUENCE [LARGE SCALE GENOMIC DNA]</scope>
    <source>
        <strain evidence="2 3">SA3</strain>
    </source>
</reference>
<dbReference type="GO" id="GO:0016853">
    <property type="term" value="F:isomerase activity"/>
    <property type="evidence" value="ECO:0007669"/>
    <property type="project" value="UniProtKB-KW"/>
</dbReference>
<keyword evidence="2" id="KW-0413">Isomerase</keyword>
<dbReference type="Proteomes" id="UP000071979">
    <property type="component" value="Unassembled WGS sequence"/>
</dbReference>
<gene>
    <name evidence="2" type="ORF">SA3R_10015</name>
</gene>
<dbReference type="Gene3D" id="3.20.20.150">
    <property type="entry name" value="Divalent-metal-dependent TIM barrel enzymes"/>
    <property type="match status" value="1"/>
</dbReference>
<evidence type="ECO:0000313" key="3">
    <source>
        <dbReference type="Proteomes" id="UP000071979"/>
    </source>
</evidence>